<dbReference type="EMBL" id="JABFTP020000185">
    <property type="protein sequence ID" value="KAL3287022.1"/>
    <property type="molecule type" value="Genomic_DNA"/>
</dbReference>
<comment type="caution">
    <text evidence="1">The sequence shown here is derived from an EMBL/GenBank/DDBJ whole genome shotgun (WGS) entry which is preliminary data.</text>
</comment>
<proteinExistence type="predicted"/>
<keyword evidence="2" id="KW-1185">Reference proteome</keyword>
<protein>
    <submittedName>
        <fullName evidence="1">Uncharacterized protein</fullName>
    </submittedName>
</protein>
<dbReference type="AlphaFoldDB" id="A0ABD2P8K6"/>
<accession>A0ABD2P8K6</accession>
<name>A0ABD2P8K6_9CUCU</name>
<organism evidence="1 2">
    <name type="scientific">Cryptolaemus montrouzieri</name>
    <dbReference type="NCBI Taxonomy" id="559131"/>
    <lineage>
        <taxon>Eukaryota</taxon>
        <taxon>Metazoa</taxon>
        <taxon>Ecdysozoa</taxon>
        <taxon>Arthropoda</taxon>
        <taxon>Hexapoda</taxon>
        <taxon>Insecta</taxon>
        <taxon>Pterygota</taxon>
        <taxon>Neoptera</taxon>
        <taxon>Endopterygota</taxon>
        <taxon>Coleoptera</taxon>
        <taxon>Polyphaga</taxon>
        <taxon>Cucujiformia</taxon>
        <taxon>Coccinelloidea</taxon>
        <taxon>Coccinellidae</taxon>
        <taxon>Scymninae</taxon>
        <taxon>Scymnini</taxon>
        <taxon>Cryptolaemus</taxon>
    </lineage>
</organism>
<evidence type="ECO:0000313" key="1">
    <source>
        <dbReference type="EMBL" id="KAL3287022.1"/>
    </source>
</evidence>
<sequence>MGDFTETQKKYLREFFGEITVNNAKKIGALEESIDKRLHDITVDVTGKIGELEVFEKRKTELLKNSYKLKGTGIFESPGLSPDERIRQKALVQKLKEVRQKGKVIDGKCNTSEQIEVYIKEEKQKTVQVSEKLAGRANNRGEYHTRSVSSN</sequence>
<reference evidence="1 2" key="1">
    <citation type="journal article" date="2021" name="BMC Biol.">
        <title>Horizontally acquired antibacterial genes associated with adaptive radiation of ladybird beetles.</title>
        <authorList>
            <person name="Li H.S."/>
            <person name="Tang X.F."/>
            <person name="Huang Y.H."/>
            <person name="Xu Z.Y."/>
            <person name="Chen M.L."/>
            <person name="Du X.Y."/>
            <person name="Qiu B.Y."/>
            <person name="Chen P.T."/>
            <person name="Zhang W."/>
            <person name="Slipinski A."/>
            <person name="Escalona H.E."/>
            <person name="Waterhouse R.M."/>
            <person name="Zwick A."/>
            <person name="Pang H."/>
        </authorList>
    </citation>
    <scope>NUCLEOTIDE SEQUENCE [LARGE SCALE GENOMIC DNA]</scope>
    <source>
        <strain evidence="1">SYSU2018</strain>
    </source>
</reference>
<dbReference type="Proteomes" id="UP001516400">
    <property type="component" value="Unassembled WGS sequence"/>
</dbReference>
<evidence type="ECO:0000313" key="2">
    <source>
        <dbReference type="Proteomes" id="UP001516400"/>
    </source>
</evidence>
<gene>
    <name evidence="1" type="ORF">HHI36_001508</name>
</gene>